<dbReference type="Proteomes" id="UP000292554">
    <property type="component" value="Unassembled WGS sequence"/>
</dbReference>
<gene>
    <name evidence="1" type="ORF">EZV61_13655</name>
</gene>
<reference evidence="1 2" key="1">
    <citation type="submission" date="2019-02" db="EMBL/GenBank/DDBJ databases">
        <title>Corallincola luteus sp. nov., a marine bacterium isolated from surface sediment of Bohai Sea in China.</title>
        <authorList>
            <person name="Ren Q."/>
        </authorList>
    </citation>
    <scope>NUCLEOTIDE SEQUENCE [LARGE SCALE GENOMIC DNA]</scope>
    <source>
        <strain evidence="1 2">DASS28</strain>
    </source>
</reference>
<sequence length="359" mass="39303">MTHDGNLVSELGINKYIEAYKSIHFSNISMLGRTSTYEKKWQTCDFGCHGPTFRRAVPNTSYSTVLGGIQKESHFLAGVIDGIKTRAVDTPARIAGGIDRTTEGLGLQGQQRFQDVGGENLVVAQAFATTMKKAWEMDIQSIFNPIAQCVTAVVSAYISILPKEYINAIAETGALKVDSALNEGYIKAAAQLGIINLPDPSQLANASSLLKGRTGQFIGKQVGVKLTNAIIAIIVYQISLKILKSPQLTAHTKKNFSQLRKIAKGGLAGALVNLLKAQGHIDRAADSSRMLKRGCPALWNIMRYDLKGVDMILFLIHDYVVEYLDRLKLLETDPLMFASLMNALIKAGRTKEVFFPKKL</sequence>
<dbReference type="EMBL" id="SJXE01000007">
    <property type="protein sequence ID" value="TCI02398.1"/>
    <property type="molecule type" value="Genomic_DNA"/>
</dbReference>
<proteinExistence type="predicted"/>
<name>A0ABY2AJL0_9GAMM</name>
<evidence type="ECO:0000313" key="1">
    <source>
        <dbReference type="EMBL" id="TCI02398.1"/>
    </source>
</evidence>
<dbReference type="RefSeq" id="WP_131416263.1">
    <property type="nucleotide sequence ID" value="NZ_SJXE01000007.1"/>
</dbReference>
<protein>
    <submittedName>
        <fullName evidence="1">Cellulose-binding protein</fullName>
    </submittedName>
</protein>
<keyword evidence="2" id="KW-1185">Reference proteome</keyword>
<organism evidence="1 2">
    <name type="scientific">Corallincola luteus</name>
    <dbReference type="NCBI Taxonomy" id="1775177"/>
    <lineage>
        <taxon>Bacteria</taxon>
        <taxon>Pseudomonadati</taxon>
        <taxon>Pseudomonadota</taxon>
        <taxon>Gammaproteobacteria</taxon>
        <taxon>Alteromonadales</taxon>
        <taxon>Psychromonadaceae</taxon>
        <taxon>Corallincola</taxon>
    </lineage>
</organism>
<accession>A0ABY2AJL0</accession>
<evidence type="ECO:0000313" key="2">
    <source>
        <dbReference type="Proteomes" id="UP000292554"/>
    </source>
</evidence>
<comment type="caution">
    <text evidence="1">The sequence shown here is derived from an EMBL/GenBank/DDBJ whole genome shotgun (WGS) entry which is preliminary data.</text>
</comment>